<evidence type="ECO:0008006" key="4">
    <source>
        <dbReference type="Google" id="ProtNLM"/>
    </source>
</evidence>
<dbReference type="AlphaFoldDB" id="A0A423F6V9"/>
<evidence type="ECO:0000313" key="2">
    <source>
        <dbReference type="EMBL" id="ROM50524.1"/>
    </source>
</evidence>
<accession>A0A423F6V9</accession>
<name>A0A423F6V9_9PSED</name>
<protein>
    <recommendedName>
        <fullName evidence="4">Type III secretion protein</fullName>
    </recommendedName>
</protein>
<feature type="compositionally biased region" description="Basic and acidic residues" evidence="1">
    <location>
        <begin position="50"/>
        <end position="63"/>
    </location>
</feature>
<feature type="region of interest" description="Disordered" evidence="1">
    <location>
        <begin position="1"/>
        <end position="97"/>
    </location>
</feature>
<feature type="compositionally biased region" description="Gly residues" evidence="1">
    <location>
        <begin position="36"/>
        <end position="46"/>
    </location>
</feature>
<dbReference type="EMBL" id="MOAZ01000012">
    <property type="protein sequence ID" value="ROM50524.1"/>
    <property type="molecule type" value="Genomic_DNA"/>
</dbReference>
<gene>
    <name evidence="2" type="ORF">BK649_17315</name>
</gene>
<organism evidence="2 3">
    <name type="scientific">Pseudomonas canadensis</name>
    <dbReference type="NCBI Taxonomy" id="915099"/>
    <lineage>
        <taxon>Bacteria</taxon>
        <taxon>Pseudomonadati</taxon>
        <taxon>Pseudomonadota</taxon>
        <taxon>Gammaproteobacteria</taxon>
        <taxon>Pseudomonadales</taxon>
        <taxon>Pseudomonadaceae</taxon>
        <taxon>Pseudomonas</taxon>
    </lineage>
</organism>
<evidence type="ECO:0000256" key="1">
    <source>
        <dbReference type="SAM" id="MobiDB-lite"/>
    </source>
</evidence>
<proteinExistence type="predicted"/>
<feature type="compositionally biased region" description="Gly residues" evidence="1">
    <location>
        <begin position="1"/>
        <end position="11"/>
    </location>
</feature>
<feature type="compositionally biased region" description="Polar residues" evidence="1">
    <location>
        <begin position="84"/>
        <end position="97"/>
    </location>
</feature>
<dbReference type="Proteomes" id="UP000283389">
    <property type="component" value="Unassembled WGS sequence"/>
</dbReference>
<feature type="compositionally biased region" description="Low complexity" evidence="1">
    <location>
        <begin position="64"/>
        <end position="74"/>
    </location>
</feature>
<evidence type="ECO:0000313" key="3">
    <source>
        <dbReference type="Proteomes" id="UP000283389"/>
    </source>
</evidence>
<reference evidence="2 3" key="1">
    <citation type="submission" date="2016-10" db="EMBL/GenBank/DDBJ databases">
        <title>Comparative genome analysis of multiple Pseudomonas spp. focuses on biocontrol and plant growth promoting traits.</title>
        <authorList>
            <person name="Tao X.-Y."/>
            <person name="Taylor C.G."/>
        </authorList>
    </citation>
    <scope>NUCLEOTIDE SEQUENCE [LARGE SCALE GENOMIC DNA]</scope>
    <source>
        <strain evidence="2 3">36C8</strain>
    </source>
</reference>
<sequence length="97" mass="9891">MGSGGNVGGGAPSNQGLDQQIQDLQRKIKDMQSQGVKGGQGSQGGGELDELMKLLEKLLKQKNDQGAQGNQGAQDGQGRGQGQIQMPETQGSGKVGG</sequence>
<comment type="caution">
    <text evidence="2">The sequence shown here is derived from an EMBL/GenBank/DDBJ whole genome shotgun (WGS) entry which is preliminary data.</text>
</comment>